<dbReference type="GO" id="GO:0008652">
    <property type="term" value="P:amino acid biosynthetic process"/>
    <property type="evidence" value="ECO:0007669"/>
    <property type="project" value="UniProtKB-KW"/>
</dbReference>
<dbReference type="GO" id="GO:0009423">
    <property type="term" value="P:chorismate biosynthetic process"/>
    <property type="evidence" value="ECO:0007669"/>
    <property type="project" value="UniProtKB-UniRule"/>
</dbReference>
<evidence type="ECO:0000256" key="17">
    <source>
        <dbReference type="ARBA" id="ARBA00023285"/>
    </source>
</evidence>
<dbReference type="InterPro" id="IPR030960">
    <property type="entry name" value="DHQS/DOIS_N"/>
</dbReference>
<keyword evidence="9 18" id="KW-0963">Cytoplasm</keyword>
<dbReference type="GO" id="GO:0003856">
    <property type="term" value="F:3-dehydroquinate synthase activity"/>
    <property type="evidence" value="ECO:0007669"/>
    <property type="project" value="UniProtKB-UniRule"/>
</dbReference>
<comment type="subcellular location">
    <subcellularLocation>
        <location evidence="4 18">Cytoplasm</location>
    </subcellularLocation>
</comment>
<keyword evidence="17 18" id="KW-0170">Cobalt</keyword>
<feature type="domain" description="3-dehydroquinate synthase C-terminal" evidence="20">
    <location>
        <begin position="184"/>
        <end position="326"/>
    </location>
</feature>
<keyword evidence="11 18" id="KW-0479">Metal-binding</keyword>
<dbReference type="UniPathway" id="UPA00053">
    <property type="reaction ID" value="UER00085"/>
</dbReference>
<comment type="cofactor">
    <cofactor evidence="3">
        <name>Zn(2+)</name>
        <dbReference type="ChEBI" id="CHEBI:29105"/>
    </cofactor>
</comment>
<dbReference type="PIRSF" id="PIRSF001455">
    <property type="entry name" value="DHQ_synth"/>
    <property type="match status" value="1"/>
</dbReference>
<dbReference type="GO" id="GO:0005737">
    <property type="term" value="C:cytoplasm"/>
    <property type="evidence" value="ECO:0007669"/>
    <property type="project" value="UniProtKB-SubCell"/>
</dbReference>
<proteinExistence type="inferred from homology"/>
<keyword evidence="16 18" id="KW-0456">Lyase</keyword>
<dbReference type="FunFam" id="3.40.50.1970:FF:000007">
    <property type="entry name" value="Pentafunctional AROM polypeptide"/>
    <property type="match status" value="1"/>
</dbReference>
<feature type="binding site" evidence="18">
    <location>
        <begin position="108"/>
        <end position="112"/>
    </location>
    <ligand>
        <name>NAD(+)</name>
        <dbReference type="ChEBI" id="CHEBI:57540"/>
    </ligand>
</feature>
<dbReference type="InterPro" id="IPR056179">
    <property type="entry name" value="DHQS_C"/>
</dbReference>
<evidence type="ECO:0000259" key="20">
    <source>
        <dbReference type="Pfam" id="PF24621"/>
    </source>
</evidence>
<keyword evidence="10 18" id="KW-0028">Amino-acid biosynthesis</keyword>
<dbReference type="PANTHER" id="PTHR43622:SF7">
    <property type="entry name" value="3-DEHYDROQUINATE SYNTHASE, CHLOROPLASTIC"/>
    <property type="match status" value="1"/>
</dbReference>
<dbReference type="EMBL" id="WJQS01000001">
    <property type="protein sequence ID" value="MRI84466.1"/>
    <property type="molecule type" value="Genomic_DNA"/>
</dbReference>
<evidence type="ECO:0000256" key="8">
    <source>
        <dbReference type="ARBA" id="ARBA00017684"/>
    </source>
</evidence>
<evidence type="ECO:0000259" key="19">
    <source>
        <dbReference type="Pfam" id="PF01761"/>
    </source>
</evidence>
<dbReference type="InterPro" id="IPR050071">
    <property type="entry name" value="Dehydroquinate_synthase"/>
</dbReference>
<comment type="cofactor">
    <cofactor evidence="2 18">
        <name>NAD(+)</name>
        <dbReference type="ChEBI" id="CHEBI:57540"/>
    </cofactor>
</comment>
<evidence type="ECO:0000256" key="12">
    <source>
        <dbReference type="ARBA" id="ARBA00022741"/>
    </source>
</evidence>
<dbReference type="CDD" id="cd08195">
    <property type="entry name" value="DHQS"/>
    <property type="match status" value="1"/>
</dbReference>
<keyword evidence="14 18" id="KW-0520">NAD</keyword>
<feature type="domain" description="3-dehydroquinate synthase N-terminal" evidence="19">
    <location>
        <begin position="70"/>
        <end position="181"/>
    </location>
</feature>
<evidence type="ECO:0000256" key="7">
    <source>
        <dbReference type="ARBA" id="ARBA00013031"/>
    </source>
</evidence>
<dbReference type="InterPro" id="IPR030963">
    <property type="entry name" value="DHQ_synth_fam"/>
</dbReference>
<sequence>MTVLTVEVPNTTTHYPLKIEKGLMAHVAEEIKNVYTNKKIVMITDTNVHQLYGAKLEQQLTDSGFEVKLLVLEAGEQTKSITSLMGIYSELTAFNLTRSDLLIALGGGVIGDLVGYAAATYLRGIAFVQIPTTLLAQVDSSVGGKVAIDLPEGKNLVGAFYHPILVLIDPNVLQTLTDSAFNDGMAEVIKYASIQNINFFHQLASYQSREAVMAEIEQVIEFCCSMKRDLVQADEKDTSERMLLNYGHTVGHAIEAFYHYKGYTHGQAISIGMIAINRLTEAAGISRKGSTAVVKALLEQYHLPTELADPADYADILPLIKLDKKNIHNTLNVVVLNEVGAAKLLKTDSDFFGPLLKGHDIK</sequence>
<dbReference type="GO" id="GO:0046872">
    <property type="term" value="F:metal ion binding"/>
    <property type="evidence" value="ECO:0007669"/>
    <property type="project" value="UniProtKB-KW"/>
</dbReference>
<keyword evidence="15 18" id="KW-0057">Aromatic amino acid biosynthesis</keyword>
<evidence type="ECO:0000256" key="2">
    <source>
        <dbReference type="ARBA" id="ARBA00001911"/>
    </source>
</evidence>
<dbReference type="HAMAP" id="MF_00110">
    <property type="entry name" value="DHQ_synthase"/>
    <property type="match status" value="1"/>
</dbReference>
<comment type="catalytic activity">
    <reaction evidence="1 18">
        <text>7-phospho-2-dehydro-3-deoxy-D-arabino-heptonate = 3-dehydroquinate + phosphate</text>
        <dbReference type="Rhea" id="RHEA:21968"/>
        <dbReference type="ChEBI" id="CHEBI:32364"/>
        <dbReference type="ChEBI" id="CHEBI:43474"/>
        <dbReference type="ChEBI" id="CHEBI:58394"/>
        <dbReference type="EC" id="4.2.3.4"/>
    </reaction>
</comment>
<evidence type="ECO:0000256" key="13">
    <source>
        <dbReference type="ARBA" id="ARBA00022833"/>
    </source>
</evidence>
<gene>
    <name evidence="18 21" type="primary">aroB</name>
    <name evidence="21" type="ORF">GIY09_00945</name>
</gene>
<dbReference type="AlphaFoldDB" id="A0A6I2GB66"/>
<dbReference type="Gene3D" id="3.40.50.1970">
    <property type="match status" value="1"/>
</dbReference>
<comment type="pathway">
    <text evidence="5 18">Metabolic intermediate biosynthesis; chorismate biosynthesis; chorismate from D-erythrose 4-phosphate and phosphoenolpyruvate: step 2/7.</text>
</comment>
<protein>
    <recommendedName>
        <fullName evidence="8 18">3-dehydroquinate synthase</fullName>
        <shortName evidence="18">DHQS</shortName>
        <ecNumber evidence="7 18">4.2.3.4</ecNumber>
    </recommendedName>
</protein>
<evidence type="ECO:0000256" key="16">
    <source>
        <dbReference type="ARBA" id="ARBA00023239"/>
    </source>
</evidence>
<evidence type="ECO:0000256" key="5">
    <source>
        <dbReference type="ARBA" id="ARBA00004661"/>
    </source>
</evidence>
<evidence type="ECO:0000256" key="1">
    <source>
        <dbReference type="ARBA" id="ARBA00001393"/>
    </source>
</evidence>
<dbReference type="GO" id="GO:0009073">
    <property type="term" value="P:aromatic amino acid family biosynthetic process"/>
    <property type="evidence" value="ECO:0007669"/>
    <property type="project" value="UniProtKB-KW"/>
</dbReference>
<evidence type="ECO:0000256" key="15">
    <source>
        <dbReference type="ARBA" id="ARBA00023141"/>
    </source>
</evidence>
<dbReference type="RefSeq" id="WP_153862935.1">
    <property type="nucleotide sequence ID" value="NZ_WJQS01000001.1"/>
</dbReference>
<feature type="binding site" evidence="18">
    <location>
        <begin position="132"/>
        <end position="133"/>
    </location>
    <ligand>
        <name>NAD(+)</name>
        <dbReference type="ChEBI" id="CHEBI:57540"/>
    </ligand>
</feature>
<comment type="function">
    <text evidence="18">Catalyzes the conversion of 3-deoxy-D-arabino-heptulosonate 7-phosphate (DAHP) to dehydroquinate (DHQ).</text>
</comment>
<organism evidence="21 22">
    <name type="scientific">Fundicoccus ignavus</name>
    <dbReference type="NCBI Taxonomy" id="2664442"/>
    <lineage>
        <taxon>Bacteria</taxon>
        <taxon>Bacillati</taxon>
        <taxon>Bacillota</taxon>
        <taxon>Bacilli</taxon>
        <taxon>Lactobacillales</taxon>
        <taxon>Aerococcaceae</taxon>
        <taxon>Fundicoccus</taxon>
    </lineage>
</organism>
<evidence type="ECO:0000313" key="22">
    <source>
        <dbReference type="Proteomes" id="UP000430975"/>
    </source>
</evidence>
<keyword evidence="13 18" id="KW-0862">Zinc</keyword>
<evidence type="ECO:0000313" key="21">
    <source>
        <dbReference type="EMBL" id="MRI84466.1"/>
    </source>
</evidence>
<dbReference type="Gene3D" id="1.20.1090.10">
    <property type="entry name" value="Dehydroquinate synthase-like - alpha domain"/>
    <property type="match status" value="1"/>
</dbReference>
<feature type="binding site" evidence="18">
    <location>
        <position position="187"/>
    </location>
    <ligand>
        <name>Zn(2+)</name>
        <dbReference type="ChEBI" id="CHEBI:29105"/>
    </ligand>
</feature>
<dbReference type="GO" id="GO:0000166">
    <property type="term" value="F:nucleotide binding"/>
    <property type="evidence" value="ECO:0007669"/>
    <property type="project" value="UniProtKB-KW"/>
</dbReference>
<dbReference type="PANTHER" id="PTHR43622">
    <property type="entry name" value="3-DEHYDROQUINATE SYNTHASE"/>
    <property type="match status" value="1"/>
</dbReference>
<dbReference type="InterPro" id="IPR016037">
    <property type="entry name" value="DHQ_synth_AroB"/>
</dbReference>
<evidence type="ECO:0000256" key="11">
    <source>
        <dbReference type="ARBA" id="ARBA00022723"/>
    </source>
</evidence>
<evidence type="ECO:0000256" key="18">
    <source>
        <dbReference type="HAMAP-Rule" id="MF_00110"/>
    </source>
</evidence>
<evidence type="ECO:0000256" key="9">
    <source>
        <dbReference type="ARBA" id="ARBA00022490"/>
    </source>
</evidence>
<evidence type="ECO:0000256" key="4">
    <source>
        <dbReference type="ARBA" id="ARBA00004496"/>
    </source>
</evidence>
<dbReference type="Pfam" id="PF24621">
    <property type="entry name" value="DHQS_C"/>
    <property type="match status" value="1"/>
</dbReference>
<accession>A0A6I2GB66</accession>
<evidence type="ECO:0000256" key="10">
    <source>
        <dbReference type="ARBA" id="ARBA00022605"/>
    </source>
</evidence>
<comment type="cofactor">
    <cofactor evidence="18">
        <name>Co(2+)</name>
        <dbReference type="ChEBI" id="CHEBI:48828"/>
    </cofactor>
    <cofactor evidence="18">
        <name>Zn(2+)</name>
        <dbReference type="ChEBI" id="CHEBI:29105"/>
    </cofactor>
    <text evidence="18">Binds 1 divalent metal cation per subunit. Can use either Co(2+) or Zn(2+).</text>
</comment>
<evidence type="ECO:0000256" key="14">
    <source>
        <dbReference type="ARBA" id="ARBA00023027"/>
    </source>
</evidence>
<comment type="caution">
    <text evidence="21">The sequence shown here is derived from an EMBL/GenBank/DDBJ whole genome shotgun (WGS) entry which is preliminary data.</text>
</comment>
<evidence type="ECO:0000256" key="6">
    <source>
        <dbReference type="ARBA" id="ARBA00005412"/>
    </source>
</evidence>
<feature type="binding site" evidence="18">
    <location>
        <position position="145"/>
    </location>
    <ligand>
        <name>NAD(+)</name>
        <dbReference type="ChEBI" id="CHEBI:57540"/>
    </ligand>
</feature>
<feature type="binding site" evidence="18">
    <location>
        <position position="265"/>
    </location>
    <ligand>
        <name>Zn(2+)</name>
        <dbReference type="ChEBI" id="CHEBI:29105"/>
    </ligand>
</feature>
<feature type="binding site" evidence="18">
    <location>
        <position position="248"/>
    </location>
    <ligand>
        <name>Zn(2+)</name>
        <dbReference type="ChEBI" id="CHEBI:29105"/>
    </ligand>
</feature>
<comment type="similarity">
    <text evidence="6 18">Belongs to the sugar phosphate cyclases superfamily. Dehydroquinate synthase family.</text>
</comment>
<reference evidence="21 22" key="1">
    <citation type="submission" date="2019-11" db="EMBL/GenBank/DDBJ databases">
        <title>Characterisation of Fundicoccus ignavus gen. nov. sp. nov., a novel genus of the family Aerococcaceae isolated from bulk tank milk.</title>
        <authorList>
            <person name="Siebert A."/>
            <person name="Huptas C."/>
            <person name="Wenning M."/>
            <person name="Scherer S."/>
            <person name="Doll E.V."/>
        </authorList>
    </citation>
    <scope>NUCLEOTIDE SEQUENCE [LARGE SCALE GENOMIC DNA]</scope>
    <source>
        <strain evidence="21 22">WS4759</strain>
    </source>
</reference>
<keyword evidence="12 18" id="KW-0547">Nucleotide-binding</keyword>
<name>A0A6I2GB66_9LACT</name>
<keyword evidence="22" id="KW-1185">Reference proteome</keyword>
<dbReference type="Pfam" id="PF01761">
    <property type="entry name" value="DHQ_synthase"/>
    <property type="match status" value="1"/>
</dbReference>
<dbReference type="EC" id="4.2.3.4" evidence="7 18"/>
<comment type="caution">
    <text evidence="18">Lacks conserved residue(s) required for the propagation of feature annotation.</text>
</comment>
<evidence type="ECO:0000256" key="3">
    <source>
        <dbReference type="ARBA" id="ARBA00001947"/>
    </source>
</evidence>
<dbReference type="NCBIfam" id="TIGR01357">
    <property type="entry name" value="aroB"/>
    <property type="match status" value="1"/>
</dbReference>
<feature type="binding site" evidence="18">
    <location>
        <position position="154"/>
    </location>
    <ligand>
        <name>NAD(+)</name>
        <dbReference type="ChEBI" id="CHEBI:57540"/>
    </ligand>
</feature>
<dbReference type="SUPFAM" id="SSF56796">
    <property type="entry name" value="Dehydroquinate synthase-like"/>
    <property type="match status" value="1"/>
</dbReference>
<dbReference type="Proteomes" id="UP000430975">
    <property type="component" value="Unassembled WGS sequence"/>
</dbReference>